<evidence type="ECO:0000256" key="2">
    <source>
        <dbReference type="RuleBase" id="RU102079"/>
    </source>
</evidence>
<gene>
    <name evidence="6" type="primary">LGALS12</name>
</gene>
<dbReference type="PROSITE" id="PS51304">
    <property type="entry name" value="GALECTIN"/>
    <property type="match status" value="1"/>
</dbReference>
<dbReference type="InterPro" id="IPR001079">
    <property type="entry name" value="Galectin_CRD"/>
</dbReference>
<dbReference type="RefSeq" id="XP_070420248.1">
    <property type="nucleotide sequence ID" value="XM_070564147.1"/>
</dbReference>
<name>A0ABM4JWD0_EQUPR</name>
<reference evidence="6" key="1">
    <citation type="submission" date="2025-08" db="UniProtKB">
        <authorList>
            <consortium name="RefSeq"/>
        </authorList>
    </citation>
    <scope>IDENTIFICATION</scope>
    <source>
        <tissue evidence="6">Blood</tissue>
    </source>
</reference>
<dbReference type="SMART" id="SM00276">
    <property type="entry name" value="GLECT"/>
    <property type="match status" value="1"/>
</dbReference>
<proteinExistence type="predicted"/>
<evidence type="ECO:0000313" key="5">
    <source>
        <dbReference type="Proteomes" id="UP001652662"/>
    </source>
</evidence>
<dbReference type="Gene3D" id="2.60.120.200">
    <property type="match status" value="1"/>
</dbReference>
<keyword evidence="1 2" id="KW-0430">Lectin</keyword>
<evidence type="ECO:0000259" key="4">
    <source>
        <dbReference type="PROSITE" id="PS51304"/>
    </source>
</evidence>
<dbReference type="GeneID" id="103543975"/>
<dbReference type="PANTHER" id="PTHR11346:SF111">
    <property type="entry name" value="GALECTIN-12"/>
    <property type="match status" value="1"/>
</dbReference>
<accession>A0ABM4JWD0</accession>
<dbReference type="InterPro" id="IPR013320">
    <property type="entry name" value="ConA-like_dom_sf"/>
</dbReference>
<dbReference type="SMART" id="SM00908">
    <property type="entry name" value="Gal-bind_lectin"/>
    <property type="match status" value="1"/>
</dbReference>
<organism evidence="5 6">
    <name type="scientific">Equus przewalskii</name>
    <name type="common">Przewalski's horse</name>
    <name type="synonym">Equus caballus przewalskii</name>
    <dbReference type="NCBI Taxonomy" id="9798"/>
    <lineage>
        <taxon>Eukaryota</taxon>
        <taxon>Metazoa</taxon>
        <taxon>Chordata</taxon>
        <taxon>Craniata</taxon>
        <taxon>Vertebrata</taxon>
        <taxon>Euteleostomi</taxon>
        <taxon>Mammalia</taxon>
        <taxon>Eutheria</taxon>
        <taxon>Laurasiatheria</taxon>
        <taxon>Perissodactyla</taxon>
        <taxon>Equidae</taxon>
        <taxon>Equus</taxon>
    </lineage>
</organism>
<protein>
    <recommendedName>
        <fullName evidence="2">Galectin</fullName>
    </recommendedName>
</protein>
<dbReference type="Pfam" id="PF00337">
    <property type="entry name" value="Gal-bind_lectin"/>
    <property type="match status" value="1"/>
</dbReference>
<evidence type="ECO:0000313" key="6">
    <source>
        <dbReference type="RefSeq" id="XP_070420248.1"/>
    </source>
</evidence>
<dbReference type="InterPro" id="IPR044156">
    <property type="entry name" value="Galectin-like"/>
</dbReference>
<feature type="compositionally biased region" description="Basic and acidic residues" evidence="3">
    <location>
        <begin position="357"/>
        <end position="368"/>
    </location>
</feature>
<evidence type="ECO:0000256" key="3">
    <source>
        <dbReference type="SAM" id="MobiDB-lite"/>
    </source>
</evidence>
<feature type="compositionally biased region" description="Low complexity" evidence="3">
    <location>
        <begin position="331"/>
        <end position="343"/>
    </location>
</feature>
<feature type="domain" description="Galectin" evidence="4">
    <location>
        <begin position="107"/>
        <end position="241"/>
    </location>
</feature>
<dbReference type="Proteomes" id="UP001652662">
    <property type="component" value="Chromosome 11"/>
</dbReference>
<feature type="region of interest" description="Disordered" evidence="3">
    <location>
        <begin position="313"/>
        <end position="343"/>
    </location>
</feature>
<sequence>MTCPRAHSTLEQRLSKVQLCVPHCTLLPFLSLRGLSSPLALFSPPLTLLSCDRSWALALPAEAEIEPQGTIKLAKGRRVGKGQGNERKRRKLCGERGSREGRKVVPYVTTIFGGLRAGKMVMLQGVVPRNAHRFQVDFQCGCTLYPRPDIAIHFNPRFHTTKPHVICNTLHHGHWQVEARWPNVALQRGDSFLILFLFENEQMKVSVNGQHFLHYRYRLPLSRVDTLGIFGDILVKAVGFLNINPFVEGGSEYPVGHFHTESAGQGRPCSCDTQGFLRRQDSGLDLALGTEDADLGPLPLLPPAILRGAAPVPGGRAEAGAQWTGHRDHQPGPANPGAAAGAPDQWQRAALLCPPLRRDPEGLTREEEGQPMPGATQYGLPLLLSLDCPPVTTMSRLARSVAMSL</sequence>
<feature type="region of interest" description="Disordered" evidence="3">
    <location>
        <begin position="357"/>
        <end position="376"/>
    </location>
</feature>
<dbReference type="CDD" id="cd00070">
    <property type="entry name" value="GLECT"/>
    <property type="match status" value="1"/>
</dbReference>
<evidence type="ECO:0000256" key="1">
    <source>
        <dbReference type="ARBA" id="ARBA00022734"/>
    </source>
</evidence>
<dbReference type="SUPFAM" id="SSF49899">
    <property type="entry name" value="Concanavalin A-like lectins/glucanases"/>
    <property type="match status" value="1"/>
</dbReference>
<dbReference type="PANTHER" id="PTHR11346">
    <property type="entry name" value="GALECTIN"/>
    <property type="match status" value="1"/>
</dbReference>
<keyword evidence="5" id="KW-1185">Reference proteome</keyword>